<comment type="caution">
    <text evidence="2">The sequence shown here is derived from an EMBL/GenBank/DDBJ whole genome shotgun (WGS) entry which is preliminary data.</text>
</comment>
<dbReference type="AlphaFoldDB" id="A0A4R4JVB3"/>
<reference evidence="2 3" key="1">
    <citation type="submission" date="2019-02" db="EMBL/GenBank/DDBJ databases">
        <title>Arundinibacter roseus gen. nov., sp. nov., a new member of the family Cytophagaceae.</title>
        <authorList>
            <person name="Szuroczki S."/>
            <person name="Khayer B."/>
            <person name="Sproer C."/>
            <person name="Toumi M."/>
            <person name="Szabo A."/>
            <person name="Felfoldi T."/>
            <person name="Schumann P."/>
            <person name="Toth E."/>
        </authorList>
    </citation>
    <scope>NUCLEOTIDE SEQUENCE [LARGE SCALE GENOMIC DNA]</scope>
    <source>
        <strain evidence="2 3">DMA-k-7a</strain>
    </source>
</reference>
<evidence type="ECO:0000259" key="1">
    <source>
        <dbReference type="Pfam" id="PF09413"/>
    </source>
</evidence>
<dbReference type="Proteomes" id="UP000295706">
    <property type="component" value="Unassembled WGS sequence"/>
</dbReference>
<evidence type="ECO:0000313" key="2">
    <source>
        <dbReference type="EMBL" id="TDB58674.1"/>
    </source>
</evidence>
<keyword evidence="3" id="KW-1185">Reference proteome</keyword>
<dbReference type="Pfam" id="PF09413">
    <property type="entry name" value="DUF2007"/>
    <property type="match status" value="1"/>
</dbReference>
<dbReference type="InterPro" id="IPR011322">
    <property type="entry name" value="N-reg_PII-like_a/b"/>
</dbReference>
<dbReference type="SUPFAM" id="SSF54913">
    <property type="entry name" value="GlnB-like"/>
    <property type="match status" value="1"/>
</dbReference>
<gene>
    <name evidence="2" type="ORF">EZE20_22915</name>
</gene>
<dbReference type="EMBL" id="SMJU01000022">
    <property type="protein sequence ID" value="TDB58674.1"/>
    <property type="molecule type" value="Genomic_DNA"/>
</dbReference>
<accession>A0A4R4JVB3</accession>
<evidence type="ECO:0000313" key="3">
    <source>
        <dbReference type="Proteomes" id="UP000295706"/>
    </source>
</evidence>
<dbReference type="OrthoDB" id="1467917at2"/>
<organism evidence="2 3">
    <name type="scientific">Arundinibacter roseus</name>
    <dbReference type="NCBI Taxonomy" id="2070510"/>
    <lineage>
        <taxon>Bacteria</taxon>
        <taxon>Pseudomonadati</taxon>
        <taxon>Bacteroidota</taxon>
        <taxon>Cytophagia</taxon>
        <taxon>Cytophagales</taxon>
        <taxon>Spirosomataceae</taxon>
        <taxon>Arundinibacter</taxon>
    </lineage>
</organism>
<dbReference type="RefSeq" id="WP_132122167.1">
    <property type="nucleotide sequence ID" value="NZ_SMJU01000022.1"/>
</dbReference>
<dbReference type="Gene3D" id="3.30.70.790">
    <property type="entry name" value="UreE, C-terminal domain"/>
    <property type="match status" value="1"/>
</dbReference>
<protein>
    <submittedName>
        <fullName evidence="2">DUF2007 domain-containing protein</fullName>
    </submittedName>
</protein>
<proteinExistence type="predicted"/>
<name>A0A4R4JVB3_9BACT</name>
<dbReference type="InterPro" id="IPR018551">
    <property type="entry name" value="DUF2007"/>
</dbReference>
<sequence>MENWELILSSKDSARAEIAKGILQEQQIHAVIMDKKDSNYPVFGFFEVYVPLEDAERAKTILTNEITPE</sequence>
<feature type="domain" description="DUF2007" evidence="1">
    <location>
        <begin position="4"/>
        <end position="64"/>
    </location>
</feature>